<evidence type="ECO:0000256" key="1">
    <source>
        <dbReference type="ARBA" id="ARBA00004496"/>
    </source>
</evidence>
<feature type="compositionally biased region" description="Acidic residues" evidence="6">
    <location>
        <begin position="1088"/>
        <end position="1097"/>
    </location>
</feature>
<feature type="compositionally biased region" description="Basic and acidic residues" evidence="6">
    <location>
        <begin position="922"/>
        <end position="945"/>
    </location>
</feature>
<feature type="compositionally biased region" description="Acidic residues" evidence="6">
    <location>
        <begin position="1178"/>
        <end position="1187"/>
    </location>
</feature>
<feature type="compositionally biased region" description="Basic and acidic residues" evidence="6">
    <location>
        <begin position="533"/>
        <end position="549"/>
    </location>
</feature>
<feature type="compositionally biased region" description="Low complexity" evidence="6">
    <location>
        <begin position="86"/>
        <end position="95"/>
    </location>
</feature>
<dbReference type="Proteomes" id="UP000604046">
    <property type="component" value="Unassembled WGS sequence"/>
</dbReference>
<dbReference type="SUPFAM" id="SSF56059">
    <property type="entry name" value="Glutathione synthetase ATP-binding domain-like"/>
    <property type="match status" value="1"/>
</dbReference>
<dbReference type="PROSITE" id="PS51221">
    <property type="entry name" value="TTL"/>
    <property type="match status" value="1"/>
</dbReference>
<name>A0A812GZJ3_9DINO</name>
<feature type="region of interest" description="Disordered" evidence="6">
    <location>
        <begin position="528"/>
        <end position="549"/>
    </location>
</feature>
<dbReference type="OrthoDB" id="202825at2759"/>
<evidence type="ECO:0000256" key="5">
    <source>
        <dbReference type="ARBA" id="ARBA00022840"/>
    </source>
</evidence>
<reference evidence="7" key="1">
    <citation type="submission" date="2021-02" db="EMBL/GenBank/DDBJ databases">
        <authorList>
            <person name="Dougan E. K."/>
            <person name="Rhodes N."/>
            <person name="Thang M."/>
            <person name="Chan C."/>
        </authorList>
    </citation>
    <scope>NUCLEOTIDE SEQUENCE</scope>
</reference>
<comment type="caution">
    <text evidence="7">The sequence shown here is derived from an EMBL/GenBank/DDBJ whole genome shotgun (WGS) entry which is preliminary data.</text>
</comment>
<dbReference type="Gene3D" id="3.30.470.20">
    <property type="entry name" value="ATP-grasp fold, B domain"/>
    <property type="match status" value="1"/>
</dbReference>
<keyword evidence="3" id="KW-0436">Ligase</keyword>
<proteinExistence type="predicted"/>
<feature type="region of interest" description="Disordered" evidence="6">
    <location>
        <begin position="992"/>
        <end position="1252"/>
    </location>
</feature>
<sequence>MADAMALSSDYTLPPKDSVFSTLLRGLKTFSEDLQVGATDSSALGYGWAQMPSAARIAAPQLLQPKPPTLALTLRTSDRDPKPAKTARATATTARTAREIAKETPNSSATHLRHARRPRSAGARQSFQRLPKECQSPRQGLPRMPRPEASPEGQPRRRGSFTSHEAPASQAASPLAYTLPPAKSCRQRSQKKISSCVDSTPPAERKKMASTAPPQHSAWDSFDSRSQGPSKTKGKPTEQPQAAQAAVQVAAYTAQATAPAAVPAAQPVRQPQAQRGANADTVGNALTQEERDLSSSRLQSTNKTVIGTQAPQVSPRMKLPSVAKPPRMMEDFVAQSSQHLLSLPGTPQLTWRTLDSESDYRELKQGEYFNHFFHNRALTTKAGLAQSLKERSISGGVNADTFFPRCYDIAQKSERDDFVLDYRRSAALRIALLHQRLHRDQESMQLSTGATYSCNETVLLACKRVLQRWCLDLDPEHLDEEGSDGQQMCEDLWDALVLYSELTQPELCSGIANAANLRIQRRALIRPGGGDLKNSEETPRSSVERSERRERPGILREWPEFVSHSWGRLDSGSQLALEQVLEKLEKLFPQWPLHGSWSGQNVWIVKPGTNSKGNGIHCMSNLAELLHHCDRMPNRLVQKYIERPLLLFSGRKFDIRQWVLVRSVRPLKVFMFSECYLRLCNGMYDLGDLRDRERHISNWQVNKHGKNVVEGAVVSLEDFRDQLCELTGRQDYWETVLLPEIKQIVVEVMRSVDASLQPRTESFELFGFDLMVDEAMKPWLLEVNLSPGCESRVSFLERMLARMTRRMIEVAVLGKEDPDGEMPDWIKICDDTAGTQEINASLDTPRPCADLTIHGTPLRPRRAVAGSVPLRPVHPSQEVCNLEIQAQQAHCGSQIEEDVGRDETVGVSKAASFDNDWQIQESEDRPKEDAHNLAGADHDGDKDDNIQEEACDEEPRAVSFATFATSAEEGKGRAKDLGRKGTGFLWKEDVANLVQEEEDEEDEEEEGAAKRVAFERSVEEAKSEQKGGPVARKGTGFVDMAELPSEEEEEEEPGGQKHVAFDPSAQAGTDAGPAVRRGTGFVSTADLPSDEEEDDETVPGARVAFDPATQAKSEQKGGPVARKGTGFVDMAELPSEEEEEEEPGGQRHVAFDPSAQAGTDAGPAVRRGTGFVSTADLPSDEEEDDETVPGARVAFDPATQEGSGGLVARVSTGAVKRTHEPREQAEVDEVADSPKQAPRLQVNKQKTSRLGTGDLAQLSSDEEAEEFVSLQAGVGSGRSHGIFSFPSGATGGVK</sequence>
<protein>
    <submittedName>
        <fullName evidence="7">TTLL3E protein</fullName>
    </submittedName>
</protein>
<gene>
    <name evidence="7" type="primary">TTLL3E</name>
    <name evidence="7" type="ORF">SNAT2548_LOCUS1076</name>
</gene>
<dbReference type="InterPro" id="IPR004344">
    <property type="entry name" value="TTL/TTLL_fam"/>
</dbReference>
<feature type="region of interest" description="Disordered" evidence="6">
    <location>
        <begin position="73"/>
        <end position="244"/>
    </location>
</feature>
<evidence type="ECO:0000313" key="7">
    <source>
        <dbReference type="EMBL" id="CAE6937418.1"/>
    </source>
</evidence>
<comment type="subcellular location">
    <subcellularLocation>
        <location evidence="1">Cytoplasm</location>
    </subcellularLocation>
</comment>
<evidence type="ECO:0000256" key="2">
    <source>
        <dbReference type="ARBA" id="ARBA00022490"/>
    </source>
</evidence>
<dbReference type="GO" id="GO:0070736">
    <property type="term" value="F:protein-glycine ligase activity, initiating"/>
    <property type="evidence" value="ECO:0007669"/>
    <property type="project" value="TreeGrafter"/>
</dbReference>
<organism evidence="7 8">
    <name type="scientific">Symbiodinium natans</name>
    <dbReference type="NCBI Taxonomy" id="878477"/>
    <lineage>
        <taxon>Eukaryota</taxon>
        <taxon>Sar</taxon>
        <taxon>Alveolata</taxon>
        <taxon>Dinophyceae</taxon>
        <taxon>Suessiales</taxon>
        <taxon>Symbiodiniaceae</taxon>
        <taxon>Symbiodinium</taxon>
    </lineage>
</organism>
<keyword evidence="8" id="KW-1185">Reference proteome</keyword>
<keyword evidence="5" id="KW-0067">ATP-binding</keyword>
<evidence type="ECO:0000256" key="6">
    <source>
        <dbReference type="SAM" id="MobiDB-lite"/>
    </source>
</evidence>
<accession>A0A812GZJ3</accession>
<feature type="compositionally biased region" description="Acidic residues" evidence="6">
    <location>
        <begin position="1044"/>
        <end position="1053"/>
    </location>
</feature>
<dbReference type="GO" id="GO:0015630">
    <property type="term" value="C:microtubule cytoskeleton"/>
    <property type="evidence" value="ECO:0007669"/>
    <property type="project" value="TreeGrafter"/>
</dbReference>
<feature type="region of interest" description="Disordered" evidence="6">
    <location>
        <begin position="910"/>
        <end position="945"/>
    </location>
</feature>
<feature type="compositionally biased region" description="Acidic residues" evidence="6">
    <location>
        <begin position="995"/>
        <end position="1006"/>
    </location>
</feature>
<dbReference type="Pfam" id="PF03133">
    <property type="entry name" value="TTL"/>
    <property type="match status" value="1"/>
</dbReference>
<dbReference type="GO" id="GO:0005737">
    <property type="term" value="C:cytoplasm"/>
    <property type="evidence" value="ECO:0007669"/>
    <property type="project" value="UniProtKB-SubCell"/>
</dbReference>
<dbReference type="InterPro" id="IPR051437">
    <property type="entry name" value="TTLL_monoglycylase"/>
</dbReference>
<evidence type="ECO:0000256" key="3">
    <source>
        <dbReference type="ARBA" id="ARBA00022598"/>
    </source>
</evidence>
<evidence type="ECO:0000256" key="4">
    <source>
        <dbReference type="ARBA" id="ARBA00022741"/>
    </source>
</evidence>
<dbReference type="PANTHER" id="PTHR45870">
    <property type="entry name" value="TUBULIN MONOGLYCYLASE TTLL3"/>
    <property type="match status" value="1"/>
</dbReference>
<dbReference type="GO" id="GO:0005524">
    <property type="term" value="F:ATP binding"/>
    <property type="evidence" value="ECO:0007669"/>
    <property type="project" value="UniProtKB-KW"/>
</dbReference>
<keyword evidence="4" id="KW-0547">Nucleotide-binding</keyword>
<feature type="compositionally biased region" description="Basic and acidic residues" evidence="6">
    <location>
        <begin position="1007"/>
        <end position="1025"/>
    </location>
</feature>
<keyword evidence="2" id="KW-0963">Cytoplasm</keyword>
<dbReference type="EMBL" id="CAJNDS010000058">
    <property type="protein sequence ID" value="CAE6937418.1"/>
    <property type="molecule type" value="Genomic_DNA"/>
</dbReference>
<feature type="compositionally biased region" description="Acidic residues" evidence="6">
    <location>
        <begin position="1134"/>
        <end position="1143"/>
    </location>
</feature>
<dbReference type="PANTHER" id="PTHR45870:SF2">
    <property type="entry name" value="TUBULIN MONOGLYCYLASE TTLL3"/>
    <property type="match status" value="1"/>
</dbReference>
<evidence type="ECO:0000313" key="8">
    <source>
        <dbReference type="Proteomes" id="UP000604046"/>
    </source>
</evidence>